<keyword evidence="2" id="KW-1185">Reference proteome</keyword>
<dbReference type="Gramene" id="OB07G14920.1">
    <property type="protein sequence ID" value="OB07G14920.1"/>
    <property type="gene ID" value="OB07G14920"/>
</dbReference>
<proteinExistence type="predicted"/>
<dbReference type="AlphaFoldDB" id="J3MJB0"/>
<organism evidence="1">
    <name type="scientific">Oryza brachyantha</name>
    <name type="common">malo sina</name>
    <dbReference type="NCBI Taxonomy" id="4533"/>
    <lineage>
        <taxon>Eukaryota</taxon>
        <taxon>Viridiplantae</taxon>
        <taxon>Streptophyta</taxon>
        <taxon>Embryophyta</taxon>
        <taxon>Tracheophyta</taxon>
        <taxon>Spermatophyta</taxon>
        <taxon>Magnoliopsida</taxon>
        <taxon>Liliopsida</taxon>
        <taxon>Poales</taxon>
        <taxon>Poaceae</taxon>
        <taxon>BOP clade</taxon>
        <taxon>Oryzoideae</taxon>
        <taxon>Oryzeae</taxon>
        <taxon>Oryzinae</taxon>
        <taxon>Oryza</taxon>
    </lineage>
</organism>
<name>J3MJB0_ORYBR</name>
<reference evidence="1" key="2">
    <citation type="submission" date="2013-04" db="UniProtKB">
        <authorList>
            <consortium name="EnsemblPlants"/>
        </authorList>
    </citation>
    <scope>IDENTIFICATION</scope>
</reference>
<evidence type="ECO:0000313" key="1">
    <source>
        <dbReference type="EnsemblPlants" id="OB07G14920.1"/>
    </source>
</evidence>
<protein>
    <submittedName>
        <fullName evidence="1">Uncharacterized protein</fullName>
    </submittedName>
</protein>
<evidence type="ECO:0000313" key="2">
    <source>
        <dbReference type="Proteomes" id="UP000006038"/>
    </source>
</evidence>
<dbReference type="EnsemblPlants" id="OB07G14920.1">
    <property type="protein sequence ID" value="OB07G14920.1"/>
    <property type="gene ID" value="OB07G14920"/>
</dbReference>
<reference evidence="1" key="1">
    <citation type="journal article" date="2013" name="Nat. Commun.">
        <title>Whole-genome sequencing of Oryza brachyantha reveals mechanisms underlying Oryza genome evolution.</title>
        <authorList>
            <person name="Chen J."/>
            <person name="Huang Q."/>
            <person name="Gao D."/>
            <person name="Wang J."/>
            <person name="Lang Y."/>
            <person name="Liu T."/>
            <person name="Li B."/>
            <person name="Bai Z."/>
            <person name="Luis Goicoechea J."/>
            <person name="Liang C."/>
            <person name="Chen C."/>
            <person name="Zhang W."/>
            <person name="Sun S."/>
            <person name="Liao Y."/>
            <person name="Zhang X."/>
            <person name="Yang L."/>
            <person name="Song C."/>
            <person name="Wang M."/>
            <person name="Shi J."/>
            <person name="Liu G."/>
            <person name="Liu J."/>
            <person name="Zhou H."/>
            <person name="Zhou W."/>
            <person name="Yu Q."/>
            <person name="An N."/>
            <person name="Chen Y."/>
            <person name="Cai Q."/>
            <person name="Wang B."/>
            <person name="Liu B."/>
            <person name="Min J."/>
            <person name="Huang Y."/>
            <person name="Wu H."/>
            <person name="Li Z."/>
            <person name="Zhang Y."/>
            <person name="Yin Y."/>
            <person name="Song W."/>
            <person name="Jiang J."/>
            <person name="Jackson S.A."/>
            <person name="Wing R.A."/>
            <person name="Wang J."/>
            <person name="Chen M."/>
        </authorList>
    </citation>
    <scope>NUCLEOTIDE SEQUENCE [LARGE SCALE GENOMIC DNA]</scope>
    <source>
        <strain evidence="1">cv. IRGC 101232</strain>
    </source>
</reference>
<sequence length="96" mass="11000">MQSIAKLKIQESTLHGKHQKSYTSDHSISQFSLYVELIEVQFSANFQFEVESFPSKSFEEISSPPQETFVCICTLLDLRRGLQFSYCGRADPPQYA</sequence>
<accession>J3MJB0</accession>
<dbReference type="HOGENOM" id="CLU_2363093_0_0_1"/>
<dbReference type="Proteomes" id="UP000006038">
    <property type="component" value="Chromosome 7"/>
</dbReference>